<protein>
    <submittedName>
        <fullName evidence="1">Uncharacterized protein</fullName>
    </submittedName>
</protein>
<name>A0AAV4WE24_CAEEX</name>
<organism evidence="1 2">
    <name type="scientific">Caerostris extrusa</name>
    <name type="common">Bark spider</name>
    <name type="synonym">Caerostris bankana</name>
    <dbReference type="NCBI Taxonomy" id="172846"/>
    <lineage>
        <taxon>Eukaryota</taxon>
        <taxon>Metazoa</taxon>
        <taxon>Ecdysozoa</taxon>
        <taxon>Arthropoda</taxon>
        <taxon>Chelicerata</taxon>
        <taxon>Arachnida</taxon>
        <taxon>Araneae</taxon>
        <taxon>Araneomorphae</taxon>
        <taxon>Entelegynae</taxon>
        <taxon>Araneoidea</taxon>
        <taxon>Araneidae</taxon>
        <taxon>Caerostris</taxon>
    </lineage>
</organism>
<accession>A0AAV4WE24</accession>
<dbReference type="EMBL" id="BPLR01015939">
    <property type="protein sequence ID" value="GIY79863.1"/>
    <property type="molecule type" value="Genomic_DNA"/>
</dbReference>
<evidence type="ECO:0000313" key="2">
    <source>
        <dbReference type="Proteomes" id="UP001054945"/>
    </source>
</evidence>
<dbReference type="AlphaFoldDB" id="A0AAV4WE24"/>
<sequence>MHLMSGHREKPLKMNENDIGSAQGEKRLQHGWLTEELDSFQLERVVAWYINPMSSKKERNYCGSVPQTGLRKRNDLLATENCRRWPWSAEDEIARWLPKLFKGSGAVLKRHIDDSLI</sequence>
<keyword evidence="2" id="KW-1185">Reference proteome</keyword>
<evidence type="ECO:0000313" key="1">
    <source>
        <dbReference type="EMBL" id="GIY79863.1"/>
    </source>
</evidence>
<dbReference type="Proteomes" id="UP001054945">
    <property type="component" value="Unassembled WGS sequence"/>
</dbReference>
<reference evidence="1 2" key="1">
    <citation type="submission" date="2021-06" db="EMBL/GenBank/DDBJ databases">
        <title>Caerostris extrusa draft genome.</title>
        <authorList>
            <person name="Kono N."/>
            <person name="Arakawa K."/>
        </authorList>
    </citation>
    <scope>NUCLEOTIDE SEQUENCE [LARGE SCALE GENOMIC DNA]</scope>
</reference>
<gene>
    <name evidence="1" type="ORF">CEXT_38201</name>
</gene>
<proteinExistence type="predicted"/>
<comment type="caution">
    <text evidence="1">The sequence shown here is derived from an EMBL/GenBank/DDBJ whole genome shotgun (WGS) entry which is preliminary data.</text>
</comment>